<dbReference type="InterPro" id="IPR036397">
    <property type="entry name" value="RNaseH_sf"/>
</dbReference>
<dbReference type="InterPro" id="IPR001584">
    <property type="entry name" value="Integrase_cat-core"/>
</dbReference>
<protein>
    <recommendedName>
        <fullName evidence="1">Integrase catalytic domain-containing protein</fullName>
    </recommendedName>
</protein>
<dbReference type="InterPro" id="IPR058913">
    <property type="entry name" value="Integrase_dom_put"/>
</dbReference>
<dbReference type="SUPFAM" id="SSF53098">
    <property type="entry name" value="Ribonuclease H-like"/>
    <property type="match status" value="1"/>
</dbReference>
<dbReference type="GO" id="GO:0003676">
    <property type="term" value="F:nucleic acid binding"/>
    <property type="evidence" value="ECO:0007669"/>
    <property type="project" value="InterPro"/>
</dbReference>
<dbReference type="PANTHER" id="PTHR46791:SF11">
    <property type="entry name" value="INTEGRASE CATALYTIC DOMAIN-CONTAINING PROTEIN"/>
    <property type="match status" value="1"/>
</dbReference>
<feature type="domain" description="Integrase catalytic" evidence="1">
    <location>
        <begin position="219"/>
        <end position="402"/>
    </location>
</feature>
<dbReference type="EMBL" id="WKFB01001127">
    <property type="protein sequence ID" value="KAF6715231.1"/>
    <property type="molecule type" value="Genomic_DNA"/>
</dbReference>
<dbReference type="PANTHER" id="PTHR46791">
    <property type="entry name" value="EXPRESSED PROTEIN"/>
    <property type="match status" value="1"/>
</dbReference>
<evidence type="ECO:0000313" key="3">
    <source>
        <dbReference type="Proteomes" id="UP000646548"/>
    </source>
</evidence>
<dbReference type="Proteomes" id="UP000646548">
    <property type="component" value="Unassembled WGS sequence"/>
</dbReference>
<gene>
    <name evidence="2" type="ORF">FQA47_023113</name>
</gene>
<dbReference type="InterPro" id="IPR012337">
    <property type="entry name" value="RNaseH-like_sf"/>
</dbReference>
<sequence length="461" mass="53498">MDCFHEEQLCHELLEFIFRESQRLCDLQESQGPTIDLDFLCHRYEGFHRFLLICADRALLQDVDEIRESIQKVLQLLEAHNELSLGFKPSLLMTGNRGRPSWEISCEQLQYLLEFHFTVREIARLFCVSYRTIRRRMTEYGLSVRMSCSDLSDQDLREIISNFISQFPDSGIKNVSGHLKSIGLRVQRSRIMETLRLVDPVGTFCRGLGINMIPRRVYSVPAPMALWHIDGNHKLIRWRIVIHGGIDGYSRKIVYLKAADNNRASTALSAFLETIQQFGIPTPVRSDKGGKNVLVARYMLEHPLRGPERRPFITGRSVHNQRIERLWRDVWRAVSVNYYEAIQHLFHNNALNPDNELDMICLHYVMLPRINRHLLALKQAWDRHSLSTEQGRSPQQLWIEGQLLGRTTISEPETIEDYGIDWEGPTPTDMDQTVNVPETSYLLNMRDGFTFFTLATLANCL</sequence>
<proteinExistence type="predicted"/>
<dbReference type="Pfam" id="PF24764">
    <property type="entry name" value="rva_4"/>
    <property type="match status" value="1"/>
</dbReference>
<accession>A0A834EZ75</accession>
<evidence type="ECO:0000259" key="1">
    <source>
        <dbReference type="PROSITE" id="PS50994"/>
    </source>
</evidence>
<comment type="caution">
    <text evidence="2">The sequence shown here is derived from an EMBL/GenBank/DDBJ whole genome shotgun (WGS) entry which is preliminary data.</text>
</comment>
<dbReference type="Gene3D" id="3.30.420.10">
    <property type="entry name" value="Ribonuclease H-like superfamily/Ribonuclease H"/>
    <property type="match status" value="1"/>
</dbReference>
<dbReference type="AlphaFoldDB" id="A0A834EZ75"/>
<dbReference type="GO" id="GO:0015074">
    <property type="term" value="P:DNA integration"/>
    <property type="evidence" value="ECO:0007669"/>
    <property type="project" value="InterPro"/>
</dbReference>
<reference evidence="2" key="1">
    <citation type="journal article" name="BMC Genomics">
        <title>Long-read sequencing and de novo genome assembly of marine medaka (Oryzias melastigma).</title>
        <authorList>
            <person name="Liang P."/>
            <person name="Saqib H.S.A."/>
            <person name="Ni X."/>
            <person name="Shen Y."/>
        </authorList>
    </citation>
    <scope>NUCLEOTIDE SEQUENCE</scope>
    <source>
        <strain evidence="2">Bigg-433</strain>
    </source>
</reference>
<organism evidence="2 3">
    <name type="scientific">Oryzias melastigma</name>
    <name type="common">Marine medaka</name>
    <dbReference type="NCBI Taxonomy" id="30732"/>
    <lineage>
        <taxon>Eukaryota</taxon>
        <taxon>Metazoa</taxon>
        <taxon>Chordata</taxon>
        <taxon>Craniata</taxon>
        <taxon>Vertebrata</taxon>
        <taxon>Euteleostomi</taxon>
        <taxon>Actinopterygii</taxon>
        <taxon>Neopterygii</taxon>
        <taxon>Teleostei</taxon>
        <taxon>Neoteleostei</taxon>
        <taxon>Acanthomorphata</taxon>
        <taxon>Ovalentaria</taxon>
        <taxon>Atherinomorphae</taxon>
        <taxon>Beloniformes</taxon>
        <taxon>Adrianichthyidae</taxon>
        <taxon>Oryziinae</taxon>
        <taxon>Oryzias</taxon>
    </lineage>
</organism>
<evidence type="ECO:0000313" key="2">
    <source>
        <dbReference type="EMBL" id="KAF6715231.1"/>
    </source>
</evidence>
<name>A0A834EZ75_ORYME</name>
<dbReference type="PROSITE" id="PS50994">
    <property type="entry name" value="INTEGRASE"/>
    <property type="match status" value="1"/>
</dbReference>